<organism evidence="2 3">
    <name type="scientific">Eleusine coracana subsp. coracana</name>
    <dbReference type="NCBI Taxonomy" id="191504"/>
    <lineage>
        <taxon>Eukaryota</taxon>
        <taxon>Viridiplantae</taxon>
        <taxon>Streptophyta</taxon>
        <taxon>Embryophyta</taxon>
        <taxon>Tracheophyta</taxon>
        <taxon>Spermatophyta</taxon>
        <taxon>Magnoliopsida</taxon>
        <taxon>Liliopsida</taxon>
        <taxon>Poales</taxon>
        <taxon>Poaceae</taxon>
        <taxon>PACMAD clade</taxon>
        <taxon>Chloridoideae</taxon>
        <taxon>Cynodonteae</taxon>
        <taxon>Eleusininae</taxon>
        <taxon>Eleusine</taxon>
    </lineage>
</organism>
<evidence type="ECO:0000313" key="3">
    <source>
        <dbReference type="Proteomes" id="UP001054889"/>
    </source>
</evidence>
<dbReference type="PANTHER" id="PTHR13452:SF10">
    <property type="entry name" value="THUMP DOMAIN-CONTAINING PROTEIN 1"/>
    <property type="match status" value="1"/>
</dbReference>
<gene>
    <name evidence="2" type="primary">gb13165</name>
    <name evidence="2" type="ORF">PR202_gb13165</name>
</gene>
<keyword evidence="3" id="KW-1185">Reference proteome</keyword>
<feature type="compositionally biased region" description="Basic and acidic residues" evidence="1">
    <location>
        <begin position="75"/>
        <end position="95"/>
    </location>
</feature>
<dbReference type="AlphaFoldDB" id="A0AAV5EPM2"/>
<name>A0AAV5EPM2_ELECO</name>
<proteinExistence type="predicted"/>
<reference evidence="2" key="2">
    <citation type="submission" date="2021-12" db="EMBL/GenBank/DDBJ databases">
        <title>Resequencing data analysis of finger millet.</title>
        <authorList>
            <person name="Hatakeyama M."/>
            <person name="Aluri S."/>
            <person name="Balachadran M.T."/>
            <person name="Sivarajan S.R."/>
            <person name="Poveda L."/>
            <person name="Shimizu-Inatsugi R."/>
            <person name="Schlapbach R."/>
            <person name="Sreeman S.M."/>
            <person name="Shimizu K.K."/>
        </authorList>
    </citation>
    <scope>NUCLEOTIDE SEQUENCE</scope>
</reference>
<comment type="caution">
    <text evidence="2">The sequence shown here is derived from an EMBL/GenBank/DDBJ whole genome shotgun (WGS) entry which is preliminary data.</text>
</comment>
<dbReference type="InterPro" id="IPR040183">
    <property type="entry name" value="THUMPD1-like"/>
</dbReference>
<dbReference type="Proteomes" id="UP001054889">
    <property type="component" value="Unassembled WGS sequence"/>
</dbReference>
<evidence type="ECO:0000313" key="2">
    <source>
        <dbReference type="EMBL" id="GJN25348.1"/>
    </source>
</evidence>
<dbReference type="EMBL" id="BQKI01000078">
    <property type="protein sequence ID" value="GJN25348.1"/>
    <property type="molecule type" value="Genomic_DNA"/>
</dbReference>
<protein>
    <submittedName>
        <fullName evidence="2">Uncharacterized protein</fullName>
    </submittedName>
</protein>
<dbReference type="PANTHER" id="PTHR13452">
    <property type="entry name" value="THUMP DOMAIN CONTAINING PROTEIN 1-RELATED"/>
    <property type="match status" value="1"/>
</dbReference>
<reference evidence="2" key="1">
    <citation type="journal article" date="2018" name="DNA Res.">
        <title>Multiple hybrid de novo genome assembly of finger millet, an orphan allotetraploid crop.</title>
        <authorList>
            <person name="Hatakeyama M."/>
            <person name="Aluri S."/>
            <person name="Balachadran M.T."/>
            <person name="Sivarajan S.R."/>
            <person name="Patrignani A."/>
            <person name="Gruter S."/>
            <person name="Poveda L."/>
            <person name="Shimizu-Inatsugi R."/>
            <person name="Baeten J."/>
            <person name="Francoijs K.J."/>
            <person name="Nataraja K.N."/>
            <person name="Reddy Y.A.N."/>
            <person name="Phadnis S."/>
            <person name="Ravikumar R.L."/>
            <person name="Schlapbach R."/>
            <person name="Sreeman S.M."/>
            <person name="Shimizu K.K."/>
        </authorList>
    </citation>
    <scope>NUCLEOTIDE SEQUENCE</scope>
</reference>
<feature type="compositionally biased region" description="Acidic residues" evidence="1">
    <location>
        <begin position="56"/>
        <end position="71"/>
    </location>
</feature>
<feature type="region of interest" description="Disordered" evidence="1">
    <location>
        <begin position="1"/>
        <end position="99"/>
    </location>
</feature>
<dbReference type="GO" id="GO:0006400">
    <property type="term" value="P:tRNA modification"/>
    <property type="evidence" value="ECO:0007669"/>
    <property type="project" value="InterPro"/>
</dbReference>
<sequence>MPTTSQDGSRRLGQANPGGDDSGGFYDDLVDGKGSNEKSRNIPDRPMNRKIKFDSDSSDDEDEDHASEEANEGCADQKEPADKPKEPSDKPKEASEEYIDDLTAEDLKELLNRKKRLFASLDTGCNGRIFIQMHKRVGDPGPIEIVEMVVGCFNS</sequence>
<feature type="compositionally biased region" description="Basic and acidic residues" evidence="1">
    <location>
        <begin position="30"/>
        <end position="55"/>
    </location>
</feature>
<evidence type="ECO:0000256" key="1">
    <source>
        <dbReference type="SAM" id="MobiDB-lite"/>
    </source>
</evidence>
<accession>A0AAV5EPM2</accession>
<dbReference type="GO" id="GO:0003723">
    <property type="term" value="F:RNA binding"/>
    <property type="evidence" value="ECO:0007669"/>
    <property type="project" value="InterPro"/>
</dbReference>